<dbReference type="PANTHER" id="PTHR47143">
    <property type="entry name" value="TRANSIENT RECEPTOR POTENTIAL CATION CHANNEL PROTEIN PAINLESS"/>
    <property type="match status" value="1"/>
</dbReference>
<feature type="transmembrane region" description="Helical" evidence="14">
    <location>
        <begin position="483"/>
        <end position="504"/>
    </location>
</feature>
<evidence type="ECO:0000256" key="7">
    <source>
        <dbReference type="ARBA" id="ARBA00023043"/>
    </source>
</evidence>
<feature type="compositionally biased region" description="Basic residues" evidence="13">
    <location>
        <begin position="84"/>
        <end position="100"/>
    </location>
</feature>
<feature type="domain" description="Ion transport" evidence="15">
    <location>
        <begin position="480"/>
        <end position="680"/>
    </location>
</feature>
<dbReference type="PANTHER" id="PTHR47143:SF1">
    <property type="entry name" value="ION_TRANS DOMAIN-CONTAINING PROTEIN"/>
    <property type="match status" value="1"/>
</dbReference>
<feature type="compositionally biased region" description="Basic and acidic residues" evidence="13">
    <location>
        <begin position="25"/>
        <end position="44"/>
    </location>
</feature>
<dbReference type="AlphaFoldDB" id="E9FR19"/>
<keyword evidence="2" id="KW-0813">Transport</keyword>
<dbReference type="Gene3D" id="1.10.287.70">
    <property type="match status" value="1"/>
</dbReference>
<keyword evidence="7 12" id="KW-0040">ANK repeat</keyword>
<evidence type="ECO:0000256" key="12">
    <source>
        <dbReference type="PROSITE-ProRule" id="PRU00023"/>
    </source>
</evidence>
<organism evidence="16 17">
    <name type="scientific">Daphnia pulex</name>
    <name type="common">Water flea</name>
    <dbReference type="NCBI Taxonomy" id="6669"/>
    <lineage>
        <taxon>Eukaryota</taxon>
        <taxon>Metazoa</taxon>
        <taxon>Ecdysozoa</taxon>
        <taxon>Arthropoda</taxon>
        <taxon>Crustacea</taxon>
        <taxon>Branchiopoda</taxon>
        <taxon>Diplostraca</taxon>
        <taxon>Cladocera</taxon>
        <taxon>Anomopoda</taxon>
        <taxon>Daphniidae</taxon>
        <taxon>Daphnia</taxon>
    </lineage>
</organism>
<dbReference type="Pfam" id="PF00023">
    <property type="entry name" value="Ank"/>
    <property type="match status" value="1"/>
</dbReference>
<dbReference type="InterPro" id="IPR052076">
    <property type="entry name" value="TRP_cation_channel"/>
</dbReference>
<feature type="transmembrane region" description="Helical" evidence="14">
    <location>
        <begin position="584"/>
        <end position="605"/>
    </location>
</feature>
<keyword evidence="11" id="KW-0407">Ion channel</keyword>
<dbReference type="Pfam" id="PF00520">
    <property type="entry name" value="Ion_trans"/>
    <property type="match status" value="1"/>
</dbReference>
<dbReference type="GO" id="GO:0022857">
    <property type="term" value="F:transmembrane transporter activity"/>
    <property type="evidence" value="ECO:0000318"/>
    <property type="project" value="GO_Central"/>
</dbReference>
<dbReference type="KEGG" id="dpx:DAPPUDRAFT_94321"/>
<dbReference type="eggNOG" id="KOG0510">
    <property type="taxonomic scope" value="Eukaryota"/>
</dbReference>
<dbReference type="SMART" id="SM00248">
    <property type="entry name" value="ANK"/>
    <property type="match status" value="3"/>
</dbReference>
<dbReference type="InterPro" id="IPR002110">
    <property type="entry name" value="Ankyrin_rpt"/>
</dbReference>
<evidence type="ECO:0000256" key="13">
    <source>
        <dbReference type="SAM" id="MobiDB-lite"/>
    </source>
</evidence>
<feature type="region of interest" description="Disordered" evidence="13">
    <location>
        <begin position="1"/>
        <end position="125"/>
    </location>
</feature>
<evidence type="ECO:0000256" key="11">
    <source>
        <dbReference type="ARBA" id="ARBA00023303"/>
    </source>
</evidence>
<dbReference type="OMA" id="FLAAHIC"/>
<accession>E9FR19</accession>
<keyword evidence="5" id="KW-0677">Repeat</keyword>
<dbReference type="PhylomeDB" id="E9FR19"/>
<feature type="compositionally biased region" description="Basic residues" evidence="13">
    <location>
        <begin position="111"/>
        <end position="121"/>
    </location>
</feature>
<dbReference type="Pfam" id="PF12796">
    <property type="entry name" value="Ank_2"/>
    <property type="match status" value="1"/>
</dbReference>
<dbReference type="InParanoid" id="E9FR19"/>
<feature type="repeat" description="ANK" evidence="12">
    <location>
        <begin position="298"/>
        <end position="330"/>
    </location>
</feature>
<dbReference type="Proteomes" id="UP000000305">
    <property type="component" value="Unassembled WGS sequence"/>
</dbReference>
<protein>
    <recommendedName>
        <fullName evidence="15">Ion transport domain-containing protein</fullName>
    </recommendedName>
</protein>
<dbReference type="STRING" id="6669.E9FR19"/>
<keyword evidence="6 14" id="KW-1133">Transmembrane helix</keyword>
<keyword evidence="17" id="KW-1185">Reference proteome</keyword>
<dbReference type="EMBL" id="GL732523">
    <property type="protein sequence ID" value="EFX90080.1"/>
    <property type="molecule type" value="Genomic_DNA"/>
</dbReference>
<dbReference type="SUPFAM" id="SSF48403">
    <property type="entry name" value="Ankyrin repeat"/>
    <property type="match status" value="1"/>
</dbReference>
<keyword evidence="9 14" id="KW-0472">Membrane</keyword>
<feature type="transmembrane region" description="Helical" evidence="14">
    <location>
        <begin position="649"/>
        <end position="671"/>
    </location>
</feature>
<dbReference type="FunCoup" id="E9FR19">
    <property type="interactions" value="2"/>
</dbReference>
<evidence type="ECO:0000256" key="4">
    <source>
        <dbReference type="ARBA" id="ARBA00022692"/>
    </source>
</evidence>
<dbReference type="Gene3D" id="1.25.40.20">
    <property type="entry name" value="Ankyrin repeat-containing domain"/>
    <property type="match status" value="1"/>
</dbReference>
<feature type="transmembrane region" description="Helical" evidence="14">
    <location>
        <begin position="617"/>
        <end position="637"/>
    </location>
</feature>
<dbReference type="OrthoDB" id="7464126at2759"/>
<evidence type="ECO:0000256" key="5">
    <source>
        <dbReference type="ARBA" id="ARBA00022737"/>
    </source>
</evidence>
<comment type="subcellular location">
    <subcellularLocation>
        <location evidence="1">Membrane</location>
        <topology evidence="1">Multi-pass membrane protein</topology>
    </subcellularLocation>
</comment>
<evidence type="ECO:0000256" key="1">
    <source>
        <dbReference type="ARBA" id="ARBA00004141"/>
    </source>
</evidence>
<evidence type="ECO:0000313" key="16">
    <source>
        <dbReference type="EMBL" id="EFX90080.1"/>
    </source>
</evidence>
<dbReference type="GO" id="GO:0034703">
    <property type="term" value="C:cation channel complex"/>
    <property type="evidence" value="ECO:0007669"/>
    <property type="project" value="UniProtKB-ARBA"/>
</dbReference>
<keyword evidence="10" id="KW-0325">Glycoprotein</keyword>
<keyword evidence="8" id="KW-0406">Ion transport</keyword>
<keyword evidence="4 14" id="KW-0812">Transmembrane</keyword>
<evidence type="ECO:0000256" key="9">
    <source>
        <dbReference type="ARBA" id="ARBA00023136"/>
    </source>
</evidence>
<dbReference type="InterPro" id="IPR005821">
    <property type="entry name" value="Ion_trans_dom"/>
</dbReference>
<feature type="repeat" description="ANK" evidence="12">
    <location>
        <begin position="230"/>
        <end position="262"/>
    </location>
</feature>
<keyword evidence="3" id="KW-0716">Sensory transduction</keyword>
<sequence>MSNRKSTKKDTSGLEESGAFSNDAFVKDEGPPVGNSEREIEKYRRSTIKKTISANRFFNKPIEDENEDDGVHPEDQSRHLSMDKKKRKAYHRQHCAKRKFRDSQNHNGAPTKKKQSSKKRMPRDEYGHRLERAFSISSESNTSHTELQGIDHHENFSSMPWYSSCSIWLQQMLAAAVEDLINTKEAFVIRMCKSFLDDSADQPDWDTLPSDCHSIGVLTSKAQINTKDALGRTPLHLAALSQSVDSVKELLENGAEIDNCDEMKETPLHGAVVKCRQSTDVVKLLISKGANVNAKDQFGQTPLHIAAFNENSKLAILLIHSGADLSIKNRAKISALASVVRRVPDALTAISRKLDSAVDVVDNEPADPDCQLKLDLRVLVPGGNQQNVGEMGFLTSLVAAEQRHILQHPVIGAFLHLKWMKIRTTFVVSLIFQLLYVLALTSNIYSIYVVKMNKRVNNTQKSEPSNATMTQFADWPMELDTTLWYLTVLLGAATGVKEFFQLYCNVHEYARDIENYFQLISILGMILILSPHPMHTDEPDKGDWQHHVAAIVIIVAWINLMLHVGRFPVFGLYVQMFTTVAWNIGKLLVAYMSLILGFSLGFAVLFPLENRYNDMPYALLTTIVMMTGEMEYAAMYTEGKIKYPGTTHFVFLVFLLFVVIVLMNLLVGLAVSDIQGLQKSAGLDRLVRLTKQIARMESFVFFPWPIHFSSLWSKVPRREFIRRNVLVVSPKTRKNYNFRPNDPRDRSFPPEIKESLLKIIAVRIANKKKGAQQKTSHVPIIRTATIPLDSNNGELFTEVMNRVDELFHNYMTQIVTINSTIEDQLAQLTAKYNYPSTRSRQTRHSCDCSMINEESFRVPGISSQA</sequence>
<feature type="transmembrane region" description="Helical" evidence="14">
    <location>
        <begin position="546"/>
        <end position="564"/>
    </location>
</feature>
<evidence type="ECO:0000313" key="17">
    <source>
        <dbReference type="Proteomes" id="UP000000305"/>
    </source>
</evidence>
<reference evidence="16 17" key="1">
    <citation type="journal article" date="2011" name="Science">
        <title>The ecoresponsive genome of Daphnia pulex.</title>
        <authorList>
            <person name="Colbourne J.K."/>
            <person name="Pfrender M.E."/>
            <person name="Gilbert D."/>
            <person name="Thomas W.K."/>
            <person name="Tucker A."/>
            <person name="Oakley T.H."/>
            <person name="Tokishita S."/>
            <person name="Aerts A."/>
            <person name="Arnold G.J."/>
            <person name="Basu M.K."/>
            <person name="Bauer D.J."/>
            <person name="Caceres C.E."/>
            <person name="Carmel L."/>
            <person name="Casola C."/>
            <person name="Choi J.H."/>
            <person name="Detter J.C."/>
            <person name="Dong Q."/>
            <person name="Dusheyko S."/>
            <person name="Eads B.D."/>
            <person name="Frohlich T."/>
            <person name="Geiler-Samerotte K.A."/>
            <person name="Gerlach D."/>
            <person name="Hatcher P."/>
            <person name="Jogdeo S."/>
            <person name="Krijgsveld J."/>
            <person name="Kriventseva E.V."/>
            <person name="Kultz D."/>
            <person name="Laforsch C."/>
            <person name="Lindquist E."/>
            <person name="Lopez J."/>
            <person name="Manak J.R."/>
            <person name="Muller J."/>
            <person name="Pangilinan J."/>
            <person name="Patwardhan R.P."/>
            <person name="Pitluck S."/>
            <person name="Pritham E.J."/>
            <person name="Rechtsteiner A."/>
            <person name="Rho M."/>
            <person name="Rogozin I.B."/>
            <person name="Sakarya O."/>
            <person name="Salamov A."/>
            <person name="Schaack S."/>
            <person name="Shapiro H."/>
            <person name="Shiga Y."/>
            <person name="Skalitzky C."/>
            <person name="Smith Z."/>
            <person name="Souvorov A."/>
            <person name="Sung W."/>
            <person name="Tang Z."/>
            <person name="Tsuchiya D."/>
            <person name="Tu H."/>
            <person name="Vos H."/>
            <person name="Wang M."/>
            <person name="Wolf Y.I."/>
            <person name="Yamagata H."/>
            <person name="Yamada T."/>
            <person name="Ye Y."/>
            <person name="Shaw J.R."/>
            <person name="Andrews J."/>
            <person name="Crease T.J."/>
            <person name="Tang H."/>
            <person name="Lucas S.M."/>
            <person name="Robertson H.M."/>
            <person name="Bork P."/>
            <person name="Koonin E.V."/>
            <person name="Zdobnov E.M."/>
            <person name="Grigoriev I.V."/>
            <person name="Lynch M."/>
            <person name="Boore J.L."/>
        </authorList>
    </citation>
    <scope>NUCLEOTIDE SEQUENCE [LARGE SCALE GENOMIC DNA]</scope>
</reference>
<feature type="repeat" description="ANK" evidence="12">
    <location>
        <begin position="263"/>
        <end position="297"/>
    </location>
</feature>
<name>E9FR19_DAPPU</name>
<evidence type="ECO:0000259" key="15">
    <source>
        <dbReference type="Pfam" id="PF00520"/>
    </source>
</evidence>
<evidence type="ECO:0000256" key="14">
    <source>
        <dbReference type="SAM" id="Phobius"/>
    </source>
</evidence>
<feature type="transmembrane region" description="Helical" evidence="14">
    <location>
        <begin position="426"/>
        <end position="448"/>
    </location>
</feature>
<dbReference type="GO" id="GO:1902495">
    <property type="term" value="C:transmembrane transporter complex"/>
    <property type="evidence" value="ECO:0000318"/>
    <property type="project" value="GO_Central"/>
</dbReference>
<evidence type="ECO:0000256" key="2">
    <source>
        <dbReference type="ARBA" id="ARBA00022448"/>
    </source>
</evidence>
<dbReference type="PROSITE" id="PS50088">
    <property type="entry name" value="ANK_REPEAT"/>
    <property type="match status" value="3"/>
</dbReference>
<gene>
    <name evidence="16" type="ORF">DAPPUDRAFT_94321</name>
</gene>
<feature type="compositionally biased region" description="Basic and acidic residues" evidence="13">
    <location>
        <begin position="69"/>
        <end position="83"/>
    </location>
</feature>
<dbReference type="HOGENOM" id="CLU_009006_0_0_1"/>
<evidence type="ECO:0000256" key="8">
    <source>
        <dbReference type="ARBA" id="ARBA00023065"/>
    </source>
</evidence>
<feature type="transmembrane region" description="Helical" evidence="14">
    <location>
        <begin position="516"/>
        <end position="534"/>
    </location>
</feature>
<dbReference type="PRINTS" id="PR01415">
    <property type="entry name" value="ANKYRIN"/>
</dbReference>
<evidence type="ECO:0000256" key="10">
    <source>
        <dbReference type="ARBA" id="ARBA00023180"/>
    </source>
</evidence>
<proteinExistence type="predicted"/>
<dbReference type="PROSITE" id="PS50297">
    <property type="entry name" value="ANK_REP_REGION"/>
    <property type="match status" value="3"/>
</dbReference>
<dbReference type="InterPro" id="IPR036770">
    <property type="entry name" value="Ankyrin_rpt-contain_sf"/>
</dbReference>
<dbReference type="GO" id="GO:0005216">
    <property type="term" value="F:monoatomic ion channel activity"/>
    <property type="evidence" value="ECO:0007669"/>
    <property type="project" value="InterPro"/>
</dbReference>
<evidence type="ECO:0000256" key="3">
    <source>
        <dbReference type="ARBA" id="ARBA00022606"/>
    </source>
</evidence>
<dbReference type="GO" id="GO:0034220">
    <property type="term" value="P:monoatomic ion transmembrane transport"/>
    <property type="evidence" value="ECO:0000318"/>
    <property type="project" value="GO_Central"/>
</dbReference>
<evidence type="ECO:0000256" key="6">
    <source>
        <dbReference type="ARBA" id="ARBA00022989"/>
    </source>
</evidence>